<evidence type="ECO:0000313" key="3">
    <source>
        <dbReference type="Proteomes" id="UP000313359"/>
    </source>
</evidence>
<dbReference type="Proteomes" id="UP000313359">
    <property type="component" value="Unassembled WGS sequence"/>
</dbReference>
<dbReference type="AlphaFoldDB" id="A0A5C2S7X0"/>
<gene>
    <name evidence="2" type="ORF">L227DRAFT_576449</name>
</gene>
<name>A0A5C2S7X0_9APHY</name>
<dbReference type="EMBL" id="ML122271">
    <property type="protein sequence ID" value="RPD59229.1"/>
    <property type="molecule type" value="Genomic_DNA"/>
</dbReference>
<feature type="signal peptide" evidence="1">
    <location>
        <begin position="1"/>
        <end position="24"/>
    </location>
</feature>
<keyword evidence="3" id="KW-1185">Reference proteome</keyword>
<organism evidence="2 3">
    <name type="scientific">Lentinus tigrinus ALCF2SS1-6</name>
    <dbReference type="NCBI Taxonomy" id="1328759"/>
    <lineage>
        <taxon>Eukaryota</taxon>
        <taxon>Fungi</taxon>
        <taxon>Dikarya</taxon>
        <taxon>Basidiomycota</taxon>
        <taxon>Agaricomycotina</taxon>
        <taxon>Agaricomycetes</taxon>
        <taxon>Polyporales</taxon>
        <taxon>Polyporaceae</taxon>
        <taxon>Lentinus</taxon>
    </lineage>
</organism>
<evidence type="ECO:0000313" key="2">
    <source>
        <dbReference type="EMBL" id="RPD59229.1"/>
    </source>
</evidence>
<keyword evidence="1" id="KW-0732">Signal</keyword>
<sequence>MRGIRICACRAARVLTLALGLTTAGPPRTATRSHGISDVLAAASRMQWHCPCVMHLRRATTVCASGRCAAALGGL</sequence>
<evidence type="ECO:0008006" key="4">
    <source>
        <dbReference type="Google" id="ProtNLM"/>
    </source>
</evidence>
<protein>
    <recommendedName>
        <fullName evidence="4">Secreted protein</fullName>
    </recommendedName>
</protein>
<reference evidence="2" key="1">
    <citation type="journal article" date="2018" name="Genome Biol. Evol.">
        <title>Genomics and development of Lentinus tigrinus, a white-rot wood-decaying mushroom with dimorphic fruiting bodies.</title>
        <authorList>
            <person name="Wu B."/>
            <person name="Xu Z."/>
            <person name="Knudson A."/>
            <person name="Carlson A."/>
            <person name="Chen N."/>
            <person name="Kovaka S."/>
            <person name="LaButti K."/>
            <person name="Lipzen A."/>
            <person name="Pennachio C."/>
            <person name="Riley R."/>
            <person name="Schakwitz W."/>
            <person name="Umezawa K."/>
            <person name="Ohm R.A."/>
            <person name="Grigoriev I.V."/>
            <person name="Nagy L.G."/>
            <person name="Gibbons J."/>
            <person name="Hibbett D."/>
        </authorList>
    </citation>
    <scope>NUCLEOTIDE SEQUENCE [LARGE SCALE GENOMIC DNA]</scope>
    <source>
        <strain evidence="2">ALCF2SS1-6</strain>
    </source>
</reference>
<evidence type="ECO:0000256" key="1">
    <source>
        <dbReference type="SAM" id="SignalP"/>
    </source>
</evidence>
<feature type="chain" id="PRO_5022720781" description="Secreted protein" evidence="1">
    <location>
        <begin position="25"/>
        <end position="75"/>
    </location>
</feature>
<proteinExistence type="predicted"/>
<accession>A0A5C2S7X0</accession>